<dbReference type="EMBL" id="CP157960">
    <property type="protein sequence ID" value="XBT92564.1"/>
    <property type="molecule type" value="Genomic_DNA"/>
</dbReference>
<gene>
    <name evidence="1" type="ORF">ABM479_17660</name>
</gene>
<protein>
    <submittedName>
        <fullName evidence="1">Uncharacterized protein</fullName>
    </submittedName>
</protein>
<reference evidence="1" key="1">
    <citation type="submission" date="2024-06" db="EMBL/GenBank/DDBJ databases">
        <authorList>
            <person name="Li T."/>
            <person name="Gao R."/>
        </authorList>
    </citation>
    <scope>NUCLEOTIDE SEQUENCE</scope>
    <source>
        <strain evidence="1">ZPR3</strain>
    </source>
</reference>
<dbReference type="AlphaFoldDB" id="A0AAU7RQU8"/>
<organism evidence="1">
    <name type="scientific">Rhizobium sp. ZPR3</name>
    <dbReference type="NCBI Taxonomy" id="3158967"/>
    <lineage>
        <taxon>Bacteria</taxon>
        <taxon>Pseudomonadati</taxon>
        <taxon>Pseudomonadota</taxon>
        <taxon>Alphaproteobacteria</taxon>
        <taxon>Hyphomicrobiales</taxon>
        <taxon>Rhizobiaceae</taxon>
        <taxon>Rhizobium/Agrobacterium group</taxon>
        <taxon>Rhizobium</taxon>
    </lineage>
</organism>
<name>A0AAU7RQU8_9HYPH</name>
<evidence type="ECO:0000313" key="1">
    <source>
        <dbReference type="EMBL" id="XBT92564.1"/>
    </source>
</evidence>
<proteinExistence type="predicted"/>
<dbReference type="RefSeq" id="WP_349956952.1">
    <property type="nucleotide sequence ID" value="NZ_CP157960.1"/>
</dbReference>
<sequence length="142" mass="15487">MTTYLNEKFPSAKRALVLTEDADGAEIVRVYLRDGQFATVLANDFAGLMSLGVSPNWFFNKDGDGKNPYVRASLSIANGWTGNLVSIARLVRPVPFGGITVRYKDGSTLNLRRDNLFVSQGRTSAKGREWSLVNAANLSISA</sequence>
<accession>A0AAU7RQU8</accession>